<name>A0AC61S7S5_9BACT</name>
<protein>
    <submittedName>
        <fullName evidence="1">DUF3298 and DUF4163 domain-containing protein</fullName>
    </submittedName>
</protein>
<organism evidence="1 2">
    <name type="scientific">Muribaculum caecicola</name>
    <dbReference type="NCBI Taxonomy" id="3038144"/>
    <lineage>
        <taxon>Bacteria</taxon>
        <taxon>Pseudomonadati</taxon>
        <taxon>Bacteroidota</taxon>
        <taxon>Bacteroidia</taxon>
        <taxon>Bacteroidales</taxon>
        <taxon>Muribaculaceae</taxon>
        <taxon>Muribaculum</taxon>
    </lineage>
</organism>
<keyword evidence="2" id="KW-1185">Reference proteome</keyword>
<proteinExistence type="predicted"/>
<dbReference type="Proteomes" id="UP000305401">
    <property type="component" value="Unassembled WGS sequence"/>
</dbReference>
<dbReference type="EMBL" id="SSTG01000013">
    <property type="protein sequence ID" value="THG54636.1"/>
    <property type="molecule type" value="Genomic_DNA"/>
</dbReference>
<accession>A0AC61S7S5</accession>
<evidence type="ECO:0000313" key="1">
    <source>
        <dbReference type="EMBL" id="THG54636.1"/>
    </source>
</evidence>
<evidence type="ECO:0000313" key="2">
    <source>
        <dbReference type="Proteomes" id="UP000305401"/>
    </source>
</evidence>
<reference evidence="1" key="1">
    <citation type="submission" date="2019-04" db="EMBL/GenBank/DDBJ databases">
        <title>Microbes associate with the intestines of laboratory mice.</title>
        <authorList>
            <person name="Navarre W."/>
            <person name="Wong E."/>
            <person name="Huang K.C."/>
            <person name="Tropini C."/>
            <person name="Ng K."/>
            <person name="Yu B."/>
        </authorList>
    </citation>
    <scope>NUCLEOTIDE SEQUENCE</scope>
    <source>
        <strain evidence="1">NM86_A22</strain>
    </source>
</reference>
<gene>
    <name evidence="1" type="ORF">E5990_02280</name>
</gene>
<comment type="caution">
    <text evidence="1">The sequence shown here is derived from an EMBL/GenBank/DDBJ whole genome shotgun (WGS) entry which is preliminary data.</text>
</comment>
<sequence>MKLIYSVLIAICCSSCLLLTASCSGSKSKGVGEVHATGVFTTDSVGYTDSVVVGKASGICSVSVMYPDGKESVLVDSVRGWIGAQLNVRDKKFNTGEDLVRFAVKQQLDSTKAELDAIMKDFPDYESQYDNRWNIGPMYESEKVLTYYSNSYCYMGGAHGGTLFKAVTFKKDNGESIGWNMFKPSDMDAVKALVKTAVGKDYFKAENDSLLEECLLVKLNDFPFPAMPPVMVKEGVLFSYQQYEIAPYAAGMPHCVIPYPVLAPYFSGVVDRHFFYLNLH</sequence>